<name>A0A9N9SXF3_DIABA</name>
<organism evidence="1 2">
    <name type="scientific">Diabrotica balteata</name>
    <name type="common">Banded cucumber beetle</name>
    <dbReference type="NCBI Taxonomy" id="107213"/>
    <lineage>
        <taxon>Eukaryota</taxon>
        <taxon>Metazoa</taxon>
        <taxon>Ecdysozoa</taxon>
        <taxon>Arthropoda</taxon>
        <taxon>Hexapoda</taxon>
        <taxon>Insecta</taxon>
        <taxon>Pterygota</taxon>
        <taxon>Neoptera</taxon>
        <taxon>Endopterygota</taxon>
        <taxon>Coleoptera</taxon>
        <taxon>Polyphaga</taxon>
        <taxon>Cucujiformia</taxon>
        <taxon>Chrysomeloidea</taxon>
        <taxon>Chrysomelidae</taxon>
        <taxon>Galerucinae</taxon>
        <taxon>Diabroticina</taxon>
        <taxon>Diabroticites</taxon>
        <taxon>Diabrotica</taxon>
    </lineage>
</organism>
<sequence length="68" mass="7934">MNNKRIIFKELPLEIEDVDKEAYEKFKVPNLKQFGTTLVSELVYLLVNDLNFQKAAGEDLHDRVPNLE</sequence>
<accession>A0A9N9SXF3</accession>
<protein>
    <submittedName>
        <fullName evidence="1">Uncharacterized protein</fullName>
    </submittedName>
</protein>
<reference evidence="1" key="1">
    <citation type="submission" date="2022-01" db="EMBL/GenBank/DDBJ databases">
        <authorList>
            <person name="King R."/>
        </authorList>
    </citation>
    <scope>NUCLEOTIDE SEQUENCE</scope>
</reference>
<gene>
    <name evidence="1" type="ORF">DIABBA_LOCUS5833</name>
</gene>
<dbReference type="EMBL" id="OU898278">
    <property type="protein sequence ID" value="CAG9832320.1"/>
    <property type="molecule type" value="Genomic_DNA"/>
</dbReference>
<keyword evidence="2" id="KW-1185">Reference proteome</keyword>
<dbReference type="OrthoDB" id="6686196at2759"/>
<dbReference type="Proteomes" id="UP001153709">
    <property type="component" value="Chromosome 3"/>
</dbReference>
<evidence type="ECO:0000313" key="2">
    <source>
        <dbReference type="Proteomes" id="UP001153709"/>
    </source>
</evidence>
<dbReference type="AlphaFoldDB" id="A0A9N9SXF3"/>
<evidence type="ECO:0000313" key="1">
    <source>
        <dbReference type="EMBL" id="CAG9832320.1"/>
    </source>
</evidence>
<proteinExistence type="predicted"/>